<comment type="caution">
    <text evidence="2">The sequence shown here is derived from an EMBL/GenBank/DDBJ whole genome shotgun (WGS) entry which is preliminary data.</text>
</comment>
<feature type="compositionally biased region" description="Basic and acidic residues" evidence="1">
    <location>
        <begin position="359"/>
        <end position="370"/>
    </location>
</feature>
<reference evidence="2" key="1">
    <citation type="submission" date="2019-12" db="EMBL/GenBank/DDBJ databases">
        <title>Genome sequencing and annotation of Brassica cretica.</title>
        <authorList>
            <person name="Studholme D.J."/>
            <person name="Sarris P.F."/>
        </authorList>
    </citation>
    <scope>NUCLEOTIDE SEQUENCE</scope>
    <source>
        <strain evidence="2">PFS-102/07</strain>
        <tissue evidence="2">Leaf</tissue>
    </source>
</reference>
<protein>
    <submittedName>
        <fullName evidence="2">Uncharacterized protein</fullName>
    </submittedName>
</protein>
<proteinExistence type="predicted"/>
<feature type="region of interest" description="Disordered" evidence="1">
    <location>
        <begin position="341"/>
        <end position="381"/>
    </location>
</feature>
<feature type="compositionally biased region" description="Polar residues" evidence="1">
    <location>
        <begin position="194"/>
        <end position="205"/>
    </location>
</feature>
<gene>
    <name evidence="2" type="ORF">F2Q70_00036725</name>
</gene>
<accession>A0A8S9JN96</accession>
<evidence type="ECO:0000256" key="1">
    <source>
        <dbReference type="SAM" id="MobiDB-lite"/>
    </source>
</evidence>
<name>A0A8S9JN96_BRACR</name>
<feature type="compositionally biased region" description="Basic and acidic residues" evidence="1">
    <location>
        <begin position="344"/>
        <end position="353"/>
    </location>
</feature>
<evidence type="ECO:0000313" key="2">
    <source>
        <dbReference type="EMBL" id="KAF2583611.1"/>
    </source>
</evidence>
<sequence>MYRDNGRGVWTDDSQRLYQGLTTYDYLLAIRAMSEAPAGASVDEEIQSVLYSPSGSATTGFSGGSSLGPSHRKGVWCTPPRVFDNQVTPNTCDEVIPQLGSHMVPSTVDPERGIKAPKRSVKRSAWKLAKLDANEAARAAARARASSSVLRPIHNPHLPDHELSSVAATVSSVSTDANVAARKEMRNNDLKPSLSRNSFAAPSQSSRDEYDDESATLAPLPQYSTVNGHRFSATTTTHHTHRGNSGDALFLSAPSTSLLRDVRKTSVVWDAEAGRYVSLAPVTTMPQVRNRNQRAILPPQSSSSVSALKAPLPLQQAERSRLIYTGDSIFFGGPLVNIQTRNNPRSEVREGQERLASTHHQDARYRRDSTSHQLPVFAPPL</sequence>
<dbReference type="EMBL" id="QGKY02000246">
    <property type="protein sequence ID" value="KAF2583611.1"/>
    <property type="molecule type" value="Genomic_DNA"/>
</dbReference>
<dbReference type="AlphaFoldDB" id="A0A8S9JN96"/>
<feature type="region of interest" description="Disordered" evidence="1">
    <location>
        <begin position="184"/>
        <end position="227"/>
    </location>
</feature>
<organism evidence="2">
    <name type="scientific">Brassica cretica</name>
    <name type="common">Mustard</name>
    <dbReference type="NCBI Taxonomy" id="69181"/>
    <lineage>
        <taxon>Eukaryota</taxon>
        <taxon>Viridiplantae</taxon>
        <taxon>Streptophyta</taxon>
        <taxon>Embryophyta</taxon>
        <taxon>Tracheophyta</taxon>
        <taxon>Spermatophyta</taxon>
        <taxon>Magnoliopsida</taxon>
        <taxon>eudicotyledons</taxon>
        <taxon>Gunneridae</taxon>
        <taxon>Pentapetalae</taxon>
        <taxon>rosids</taxon>
        <taxon>malvids</taxon>
        <taxon>Brassicales</taxon>
        <taxon>Brassicaceae</taxon>
        <taxon>Brassiceae</taxon>
        <taxon>Brassica</taxon>
    </lineage>
</organism>